<dbReference type="Pfam" id="PF04390">
    <property type="entry name" value="LptE"/>
    <property type="match status" value="1"/>
</dbReference>
<dbReference type="InterPro" id="IPR007485">
    <property type="entry name" value="LPS_assembly_LptE"/>
</dbReference>
<proteinExistence type="predicted"/>
<keyword evidence="2" id="KW-1185">Reference proteome</keyword>
<dbReference type="InterPro" id="IPR006311">
    <property type="entry name" value="TAT_signal"/>
</dbReference>
<dbReference type="OrthoDB" id="7629596at2"/>
<sequence>MSSFDRRTLLILLAAAPLAACGFTPVYAPGAEATRLRGAVRMPDPETPDEFDIVREIEARLGRPDTPLYELTITPRVTEDSLTLVGARDITRFNLIGTARYSLRPIGSETDLLSGEVNSLTSYSATGTTVSTLSAERDARSRLMIILADLVVTRLLANADSLPQ</sequence>
<dbReference type="eggNOG" id="COG5468">
    <property type="taxonomic scope" value="Bacteria"/>
</dbReference>
<dbReference type="HOGENOM" id="CLU_117986_0_1_5"/>
<dbReference type="KEGG" id="dsh:Dshi_0056"/>
<dbReference type="RefSeq" id="WP_012176738.1">
    <property type="nucleotide sequence ID" value="NC_009952.1"/>
</dbReference>
<dbReference type="EMBL" id="CP000830">
    <property type="protein sequence ID" value="ABV91805.1"/>
    <property type="molecule type" value="Genomic_DNA"/>
</dbReference>
<name>A8LJX9_DINSH</name>
<dbReference type="Gene3D" id="3.30.160.150">
    <property type="entry name" value="Lipoprotein like domain"/>
    <property type="match status" value="1"/>
</dbReference>
<dbReference type="AlphaFoldDB" id="A8LJX9"/>
<gene>
    <name evidence="1" type="ordered locus">Dshi_0056</name>
</gene>
<organism evidence="1 2">
    <name type="scientific">Dinoroseobacter shibae (strain DSM 16493 / NCIMB 14021 / DFL 12)</name>
    <dbReference type="NCBI Taxonomy" id="398580"/>
    <lineage>
        <taxon>Bacteria</taxon>
        <taxon>Pseudomonadati</taxon>
        <taxon>Pseudomonadota</taxon>
        <taxon>Alphaproteobacteria</taxon>
        <taxon>Rhodobacterales</taxon>
        <taxon>Roseobacteraceae</taxon>
        <taxon>Dinoroseobacter</taxon>
    </lineage>
</organism>
<evidence type="ECO:0000313" key="2">
    <source>
        <dbReference type="Proteomes" id="UP000006833"/>
    </source>
</evidence>
<dbReference type="PROSITE" id="PS51318">
    <property type="entry name" value="TAT"/>
    <property type="match status" value="1"/>
</dbReference>
<dbReference type="GO" id="GO:0019867">
    <property type="term" value="C:outer membrane"/>
    <property type="evidence" value="ECO:0007669"/>
    <property type="project" value="InterPro"/>
</dbReference>
<dbReference type="STRING" id="398580.Dshi_0056"/>
<accession>A8LJX9</accession>
<reference evidence="2" key="1">
    <citation type="journal article" date="2010" name="ISME J.">
        <title>The complete genome sequence of the algal symbiont Dinoroseobacter shibae: a hitchhiker's guide to life in the sea.</title>
        <authorList>
            <person name="Wagner-Dobler I."/>
            <person name="Ballhausen B."/>
            <person name="Berger M."/>
            <person name="Brinkhoff T."/>
            <person name="Buchholz I."/>
            <person name="Bunk B."/>
            <person name="Cypionka H."/>
            <person name="Daniel R."/>
            <person name="Drepper T."/>
            <person name="Gerdts G."/>
            <person name="Hahnke S."/>
            <person name="Han C."/>
            <person name="Jahn D."/>
            <person name="Kalhoefer D."/>
            <person name="Kiss H."/>
            <person name="Klenk H.P."/>
            <person name="Kyrpides N."/>
            <person name="Liebl W."/>
            <person name="Liesegang H."/>
            <person name="Meincke L."/>
            <person name="Pati A."/>
            <person name="Petersen J."/>
            <person name="Piekarski T."/>
            <person name="Pommerenke C."/>
            <person name="Pradella S."/>
            <person name="Pukall R."/>
            <person name="Rabus R."/>
            <person name="Stackebrandt E."/>
            <person name="Thole S."/>
            <person name="Thompson L."/>
            <person name="Tielen P."/>
            <person name="Tomasch J."/>
            <person name="von Jan M."/>
            <person name="Wanphrut N."/>
            <person name="Wichels A."/>
            <person name="Zech H."/>
            <person name="Simon M."/>
        </authorList>
    </citation>
    <scope>NUCLEOTIDE SEQUENCE [LARGE SCALE GENOMIC DNA]</scope>
    <source>
        <strain evidence="2">DSM 16493 / NCIMB 14021 / DFL 12</strain>
    </source>
</reference>
<protein>
    <recommendedName>
        <fullName evidence="3">LPS-assembly lipoprotein</fullName>
    </recommendedName>
</protein>
<evidence type="ECO:0000313" key="1">
    <source>
        <dbReference type="EMBL" id="ABV91805.1"/>
    </source>
</evidence>
<dbReference type="GO" id="GO:0043165">
    <property type="term" value="P:Gram-negative-bacterium-type cell outer membrane assembly"/>
    <property type="evidence" value="ECO:0007669"/>
    <property type="project" value="InterPro"/>
</dbReference>
<evidence type="ECO:0008006" key="3">
    <source>
        <dbReference type="Google" id="ProtNLM"/>
    </source>
</evidence>
<dbReference type="Proteomes" id="UP000006833">
    <property type="component" value="Chromosome"/>
</dbReference>